<dbReference type="AlphaFoldDB" id="A0A813JKE1"/>
<comment type="caution">
    <text evidence="1">The sequence shown here is derived from an EMBL/GenBank/DDBJ whole genome shotgun (WGS) entry which is preliminary data.</text>
</comment>
<feature type="non-terminal residue" evidence="1">
    <location>
        <position position="1"/>
    </location>
</feature>
<evidence type="ECO:0000313" key="1">
    <source>
        <dbReference type="EMBL" id="CAE8678699.1"/>
    </source>
</evidence>
<organism evidence="1 2">
    <name type="scientific">Polarella glacialis</name>
    <name type="common">Dinoflagellate</name>
    <dbReference type="NCBI Taxonomy" id="89957"/>
    <lineage>
        <taxon>Eukaryota</taxon>
        <taxon>Sar</taxon>
        <taxon>Alveolata</taxon>
        <taxon>Dinophyceae</taxon>
        <taxon>Suessiales</taxon>
        <taxon>Suessiaceae</taxon>
        <taxon>Polarella</taxon>
    </lineage>
</organism>
<proteinExistence type="predicted"/>
<reference evidence="1" key="1">
    <citation type="submission" date="2021-02" db="EMBL/GenBank/DDBJ databases">
        <authorList>
            <person name="Dougan E. K."/>
            <person name="Rhodes N."/>
            <person name="Thang M."/>
            <person name="Chan C."/>
        </authorList>
    </citation>
    <scope>NUCLEOTIDE SEQUENCE</scope>
</reference>
<sequence length="919" mass="102762">MRRPPALLKISRPNRKSWRPAARRADSDFCRRLRLLDDRPSAVEIQQILKAAADTTPWANRQRSITSSLQEHLEPENLLWARSMLASASDGVERFHFMRAVHRLRSRWLARIQQGHLDRTALAEERDDRRKRGSTGFLLTNEGAQCLDRRLWPDMVADYYCSLYKSSEEHTAARSKALAEWEMQVELISQAGDLDRICISMVTLLDARGRLAFNRLGGADGLVVEMLHYFSDADLEKIRVRLWLPLSWVFAFQKWYTSVLLLVLRQVLPPWTCSIYGFTPGRQANEISELNRLLMAKALEWHLPLVIAKGDVFWAFDKMALGDMVRDWRLRGIGFTLKTCEGADYVLSHAFWADVLANEFAIQRGSCSDLHIFRPLATWVLKLCAQFVFLGVMVDDRGSTGAAFCHRLVQTMKHFRWALTPELAGRMQSFEWSLVRLMLGRNRCPGELYIPFVRRATRYALRLLLQLGLPTLLEQVAREIDSWAGHVARMDPDGFHLQWDQHFFDVRREQWVTMAQDRGRWRMRRDDFAFAAAQRLLRCGQPVQGKIFGSDADADDSYSNADLFRDGVQLLSGGTARIAPHFLQSFISFADVLMASLRDCSAPAVCSFFFLSGDSLLVVSQLLGSWRCRSAGLRALLACGLGLLQVLRACGCGARVSWRPRLLNWEADAVQIAFDRLNTCGVDLYDVSPGEYGADGIPVGTNQLQVYVPTGRGLGSACNKPARWILVLPRSGNSLDLSRAAIIPLYDLGPTVPALLELDSFSFSDTDPAPGQVGGTVEWALKYPDMDTAYIEYYSVYLASDPNGAQQVSVGQVLRGTNQLVIPSGTSQTENSCGCVLMYPKNAIGLSASPAGHFCFESDGETYTTTTATSTSTVTMTATVTTLDPSQVVVTNLLFDDTNEDAMLLAGTLSWDPPGNSAQ</sequence>
<dbReference type="EMBL" id="CAJNNW010025702">
    <property type="protein sequence ID" value="CAE8678699.1"/>
    <property type="molecule type" value="Genomic_DNA"/>
</dbReference>
<gene>
    <name evidence="1" type="ORF">PGLA2088_LOCUS20955</name>
</gene>
<evidence type="ECO:0000313" key="2">
    <source>
        <dbReference type="Proteomes" id="UP000626109"/>
    </source>
</evidence>
<protein>
    <submittedName>
        <fullName evidence="1">Uncharacterized protein</fullName>
    </submittedName>
</protein>
<dbReference type="Proteomes" id="UP000626109">
    <property type="component" value="Unassembled WGS sequence"/>
</dbReference>
<name>A0A813JKE1_POLGL</name>
<accession>A0A813JKE1</accession>